<proteinExistence type="predicted"/>
<keyword evidence="4" id="KW-1185">Reference proteome</keyword>
<comment type="caution">
    <text evidence="3">The sequence shown here is derived from an EMBL/GenBank/DDBJ whole genome shotgun (WGS) entry which is preliminary data.</text>
</comment>
<dbReference type="InterPro" id="IPR007314">
    <property type="entry name" value="Cofac_haem-bd_dom"/>
</dbReference>
<dbReference type="Proteomes" id="UP000019113">
    <property type="component" value="Unassembled WGS sequence"/>
</dbReference>
<evidence type="ECO:0000259" key="2">
    <source>
        <dbReference type="PROSITE" id="PS50106"/>
    </source>
</evidence>
<dbReference type="SUPFAM" id="SSF50156">
    <property type="entry name" value="PDZ domain-like"/>
    <property type="match status" value="1"/>
</dbReference>
<evidence type="ECO:0000313" key="3">
    <source>
        <dbReference type="EMBL" id="ERL49462.1"/>
    </source>
</evidence>
<reference evidence="3 4" key="1">
    <citation type="submission" date="2013-08" db="EMBL/GenBank/DDBJ databases">
        <title>draft genome of Halomonas huanghegensis, strain BJGMM-B45T.</title>
        <authorList>
            <person name="Miao C."/>
            <person name="Wan Y."/>
            <person name="Jin W."/>
        </authorList>
    </citation>
    <scope>NUCLEOTIDE SEQUENCE [LARGE SCALE GENOMIC DNA]</scope>
    <source>
        <strain evidence="3 4">BJGMM-B45</strain>
    </source>
</reference>
<gene>
    <name evidence="3" type="ORF">BJB45_06695</name>
</gene>
<dbReference type="Pfam" id="PF13180">
    <property type="entry name" value="PDZ_2"/>
    <property type="match status" value="1"/>
</dbReference>
<accession>W1N1I7</accession>
<dbReference type="Gene3D" id="3.40.50.11550">
    <property type="match status" value="1"/>
</dbReference>
<dbReference type="eggNOG" id="COG0265">
    <property type="taxonomic scope" value="Bacteria"/>
</dbReference>
<evidence type="ECO:0000313" key="4">
    <source>
        <dbReference type="Proteomes" id="UP000019113"/>
    </source>
</evidence>
<dbReference type="EMBL" id="AVBC01000045">
    <property type="protein sequence ID" value="ERL49462.1"/>
    <property type="molecule type" value="Genomic_DNA"/>
</dbReference>
<dbReference type="RefSeq" id="WP_021820875.1">
    <property type="nucleotide sequence ID" value="NZ_AVBC01000045.1"/>
</dbReference>
<dbReference type="Pfam" id="PF04187">
    <property type="entry name" value="Cofac_haem_bdg"/>
    <property type="match status" value="1"/>
</dbReference>
<dbReference type="InterPro" id="IPR001478">
    <property type="entry name" value="PDZ"/>
</dbReference>
<feature type="domain" description="PDZ" evidence="2">
    <location>
        <begin position="299"/>
        <end position="357"/>
    </location>
</feature>
<organism evidence="3 4">
    <name type="scientific">Halomonas huangheensis</name>
    <dbReference type="NCBI Taxonomy" id="1178482"/>
    <lineage>
        <taxon>Bacteria</taxon>
        <taxon>Pseudomonadati</taxon>
        <taxon>Pseudomonadota</taxon>
        <taxon>Gammaproteobacteria</taxon>
        <taxon>Oceanospirillales</taxon>
        <taxon>Halomonadaceae</taxon>
        <taxon>Halomonas</taxon>
    </lineage>
</organism>
<protein>
    <recommendedName>
        <fullName evidence="2">PDZ domain-containing protein</fullName>
    </recommendedName>
</protein>
<dbReference type="Gene3D" id="2.30.42.10">
    <property type="match status" value="1"/>
</dbReference>
<feature type="chain" id="PRO_5009977287" description="PDZ domain-containing protein" evidence="1">
    <location>
        <begin position="42"/>
        <end position="396"/>
    </location>
</feature>
<dbReference type="CDD" id="cd14727">
    <property type="entry name" value="ChanN-like"/>
    <property type="match status" value="1"/>
</dbReference>
<dbReference type="STRING" id="1178482.AR456_08035"/>
<name>W1N1I7_9GAMM</name>
<dbReference type="AlphaFoldDB" id="W1N1I7"/>
<dbReference type="PROSITE" id="PS50106">
    <property type="entry name" value="PDZ"/>
    <property type="match status" value="1"/>
</dbReference>
<sequence length="396" mass="43262">MVRLGAQANQQAGFSARYRRDLILTCLTTALLLTANLSAAASPCATPGQWLTPGTGAAGPQPSMGWQTLASQQVVLLGEQHDQSAHHRWQLNTIAALHSRQADMAIGLEMLPRDAQPALDQWVAGELNERQLLDKTHWYRYWGRDADLYLPIMHFARDHRLPLVALNVTAQQRRELTEPSSEQWSLEQRHGVPVPLPPSAHYRSRLLESFQQHTTEQLSDSVSDAFIRAQLVWDSAMAASLANASHQHPLVIGIVGRGHVEYADGIAHQLAGHGITAVSGLIPLEANEACSAPHELADAVFVTEPHSSPTATPTLGIDLEQETDSLVIAEVAENSPAQYAGLQARDQVLRIAGHEVSEPAEVRAMMDRALPGSLIPVEVLRDGQWRQQLVTLPVTP</sequence>
<dbReference type="SMART" id="SM00228">
    <property type="entry name" value="PDZ"/>
    <property type="match status" value="1"/>
</dbReference>
<dbReference type="SUPFAM" id="SSF159501">
    <property type="entry name" value="EreA/ChaN-like"/>
    <property type="match status" value="1"/>
</dbReference>
<keyword evidence="1" id="KW-0732">Signal</keyword>
<evidence type="ECO:0000256" key="1">
    <source>
        <dbReference type="SAM" id="SignalP"/>
    </source>
</evidence>
<dbReference type="eggNOG" id="COG3016">
    <property type="taxonomic scope" value="Bacteria"/>
</dbReference>
<dbReference type="PATRIC" id="fig|1178482.3.peg.3917"/>
<feature type="signal peptide" evidence="1">
    <location>
        <begin position="1"/>
        <end position="41"/>
    </location>
</feature>
<dbReference type="KEGG" id="hhu:AR456_08035"/>
<dbReference type="InterPro" id="IPR036034">
    <property type="entry name" value="PDZ_sf"/>
</dbReference>